<gene>
    <name evidence="5" type="ORF">HZY85_03350</name>
</gene>
<proteinExistence type="predicted"/>
<evidence type="ECO:0000313" key="6">
    <source>
        <dbReference type="Proteomes" id="UP000531840"/>
    </source>
</evidence>
<keyword evidence="6" id="KW-1185">Reference proteome</keyword>
<keyword evidence="2" id="KW-0178">Competence</keyword>
<feature type="compositionally biased region" description="Basic and acidic residues" evidence="3">
    <location>
        <begin position="147"/>
        <end position="176"/>
    </location>
</feature>
<organism evidence="5 6">
    <name type="scientific">Gemelliphila palaticanis</name>
    <dbReference type="NCBI Taxonomy" id="81950"/>
    <lineage>
        <taxon>Bacteria</taxon>
        <taxon>Bacillati</taxon>
        <taxon>Bacillota</taxon>
        <taxon>Bacilli</taxon>
        <taxon>Bacillales</taxon>
        <taxon>Gemellaceae</taxon>
        <taxon>Gemelliphila</taxon>
    </lineage>
</organism>
<evidence type="ECO:0000256" key="1">
    <source>
        <dbReference type="ARBA" id="ARBA00004241"/>
    </source>
</evidence>
<keyword evidence="4" id="KW-0472">Membrane</keyword>
<name>A0ABX2T2I0_9BACL</name>
<comment type="subcellular location">
    <subcellularLocation>
        <location evidence="1">Cell surface</location>
    </subcellularLocation>
</comment>
<dbReference type="RefSeq" id="WP_179940868.1">
    <property type="nucleotide sequence ID" value="NZ_JACBYF010000004.1"/>
</dbReference>
<feature type="region of interest" description="Disordered" evidence="3">
    <location>
        <begin position="147"/>
        <end position="189"/>
    </location>
</feature>
<protein>
    <submittedName>
        <fullName evidence="5">Prepilin-type N-terminal cleavage/methylation domain-containing protein</fullName>
    </submittedName>
</protein>
<dbReference type="InterPro" id="IPR012902">
    <property type="entry name" value="N_methyl_site"/>
</dbReference>
<feature type="transmembrane region" description="Helical" evidence="4">
    <location>
        <begin position="6"/>
        <end position="27"/>
    </location>
</feature>
<dbReference type="NCBIfam" id="TIGR02532">
    <property type="entry name" value="IV_pilin_GFxxxE"/>
    <property type="match status" value="1"/>
</dbReference>
<evidence type="ECO:0000256" key="2">
    <source>
        <dbReference type="ARBA" id="ARBA00023287"/>
    </source>
</evidence>
<evidence type="ECO:0000256" key="3">
    <source>
        <dbReference type="SAM" id="MobiDB-lite"/>
    </source>
</evidence>
<dbReference type="PROSITE" id="PS00409">
    <property type="entry name" value="PROKAR_NTER_METHYL"/>
    <property type="match status" value="1"/>
</dbReference>
<sequence length="189" mass="22089">MNNKNSGFTLIEVIISLLLLSIFIILLSSSVKLTSNISKKFLDFSDYEYAIMHKKLTDLYTDSSKFYLKGKNLYFENKKEDIEHKINFTSTKIYKSTKNSDETSPRGYSLLLNDIKEYSIAKIERDEDIIISIKIIDRLDNARTIYLREKDEDKEKEEKEKKEKSKKIDDEKENLKAETNTSEIDNSEG</sequence>
<feature type="compositionally biased region" description="Polar residues" evidence="3">
    <location>
        <begin position="177"/>
        <end position="189"/>
    </location>
</feature>
<reference evidence="5 6" key="1">
    <citation type="submission" date="2020-07" db="EMBL/GenBank/DDBJ databases">
        <title>MOT database genomes.</title>
        <authorList>
            <person name="Joseph S."/>
            <person name="Aduse-Opoku J."/>
            <person name="Hashim A."/>
            <person name="Wade W."/>
            <person name="Curtis M."/>
        </authorList>
    </citation>
    <scope>NUCLEOTIDE SEQUENCE [LARGE SCALE GENOMIC DNA]</scope>
    <source>
        <strain evidence="5 6">CIP 106318</strain>
    </source>
</reference>
<dbReference type="EMBL" id="JACBYF010000004">
    <property type="protein sequence ID" value="NYS47231.1"/>
    <property type="molecule type" value="Genomic_DNA"/>
</dbReference>
<evidence type="ECO:0000313" key="5">
    <source>
        <dbReference type="EMBL" id="NYS47231.1"/>
    </source>
</evidence>
<keyword evidence="4" id="KW-1133">Transmembrane helix</keyword>
<accession>A0ABX2T2I0</accession>
<dbReference type="Pfam" id="PF07963">
    <property type="entry name" value="N_methyl"/>
    <property type="match status" value="1"/>
</dbReference>
<dbReference type="Proteomes" id="UP000531840">
    <property type="component" value="Unassembled WGS sequence"/>
</dbReference>
<keyword evidence="4" id="KW-0812">Transmembrane</keyword>
<evidence type="ECO:0000256" key="4">
    <source>
        <dbReference type="SAM" id="Phobius"/>
    </source>
</evidence>
<comment type="caution">
    <text evidence="5">The sequence shown here is derived from an EMBL/GenBank/DDBJ whole genome shotgun (WGS) entry which is preliminary data.</text>
</comment>